<reference evidence="2 3" key="1">
    <citation type="submission" date="2020-07" db="EMBL/GenBank/DDBJ databases">
        <title>Bacterium isolated from marine sediment.</title>
        <authorList>
            <person name="Shang D."/>
        </authorList>
    </citation>
    <scope>NUCLEOTIDE SEQUENCE [LARGE SCALE GENOMIC DNA]</scope>
    <source>
        <strain evidence="2 3">F6074</strain>
    </source>
</reference>
<accession>A0A7W2M689</accession>
<comment type="caution">
    <text evidence="2">The sequence shown here is derived from an EMBL/GenBank/DDBJ whole genome shotgun (WGS) entry which is preliminary data.</text>
</comment>
<gene>
    <name evidence="2" type="ORF">H3Z82_12190</name>
</gene>
<sequence length="318" mass="34667">MKTIFKYSKFLILTILLTIFSCSSDDDSNSGGINTTDFTVNFDENPTDGESIGTVQAASEQTLSFGIVSQEPAGAISIVSDTGELKVANPVLFDFETHPVITAVVSVITSGTSKNINVTINLNDLDDIEHWLSDSKEDYQNASDGDWIEISKKEYNSLANNLNKVSKVVTSDANYNRTPINGTSSSEATLANAINSSMVKDSYVFAIKYHAVSVDNSNNTKIKLSTASVTEGYSDLGYALPKHSGINEDLYFVLKGNDTQANDTGYLAFYKPSGSEIGYVNLTGNDKYVYKNGDRKNLDQSYGGRLLYQGLSTTQKQW</sequence>
<dbReference type="InterPro" id="IPR015919">
    <property type="entry name" value="Cadherin-like_sf"/>
</dbReference>
<keyword evidence="1" id="KW-0732">Signal</keyword>
<dbReference type="Gene3D" id="2.60.40.60">
    <property type="entry name" value="Cadherins"/>
    <property type="match status" value="1"/>
</dbReference>
<feature type="signal peptide" evidence="1">
    <location>
        <begin position="1"/>
        <end position="24"/>
    </location>
</feature>
<dbReference type="AlphaFoldDB" id="A0A7W2M689"/>
<feature type="chain" id="PRO_5030828260" evidence="1">
    <location>
        <begin position="25"/>
        <end position="318"/>
    </location>
</feature>
<dbReference type="GO" id="GO:0005509">
    <property type="term" value="F:calcium ion binding"/>
    <property type="evidence" value="ECO:0007669"/>
    <property type="project" value="InterPro"/>
</dbReference>
<evidence type="ECO:0000313" key="2">
    <source>
        <dbReference type="EMBL" id="MBA6153487.1"/>
    </source>
</evidence>
<name>A0A7W2M689_9FLAO</name>
<proteinExistence type="predicted"/>
<dbReference type="EMBL" id="JACGLT010000009">
    <property type="protein sequence ID" value="MBA6153487.1"/>
    <property type="molecule type" value="Genomic_DNA"/>
</dbReference>
<evidence type="ECO:0000313" key="3">
    <source>
        <dbReference type="Proteomes" id="UP000541857"/>
    </source>
</evidence>
<organism evidence="2 3">
    <name type="scientific">Gelidibacter maritimus</name>
    <dbReference type="NCBI Taxonomy" id="2761487"/>
    <lineage>
        <taxon>Bacteria</taxon>
        <taxon>Pseudomonadati</taxon>
        <taxon>Bacteroidota</taxon>
        <taxon>Flavobacteriia</taxon>
        <taxon>Flavobacteriales</taxon>
        <taxon>Flavobacteriaceae</taxon>
        <taxon>Gelidibacter</taxon>
    </lineage>
</organism>
<dbReference type="PROSITE" id="PS51257">
    <property type="entry name" value="PROKAR_LIPOPROTEIN"/>
    <property type="match status" value="1"/>
</dbReference>
<dbReference type="CDD" id="cd11304">
    <property type="entry name" value="Cadherin_repeat"/>
    <property type="match status" value="1"/>
</dbReference>
<dbReference type="SUPFAM" id="SSF49313">
    <property type="entry name" value="Cadherin-like"/>
    <property type="match status" value="1"/>
</dbReference>
<dbReference type="GO" id="GO:0016020">
    <property type="term" value="C:membrane"/>
    <property type="evidence" value="ECO:0007669"/>
    <property type="project" value="InterPro"/>
</dbReference>
<dbReference type="Proteomes" id="UP000541857">
    <property type="component" value="Unassembled WGS sequence"/>
</dbReference>
<keyword evidence="3" id="KW-1185">Reference proteome</keyword>
<dbReference type="RefSeq" id="WP_182205788.1">
    <property type="nucleotide sequence ID" value="NZ_JACGLT010000009.1"/>
</dbReference>
<protein>
    <submittedName>
        <fullName evidence="2">Cadherin repeat domain-containing protein</fullName>
    </submittedName>
</protein>
<evidence type="ECO:0000256" key="1">
    <source>
        <dbReference type="SAM" id="SignalP"/>
    </source>
</evidence>